<dbReference type="AlphaFoldDB" id="A0A9P7FZF3"/>
<reference evidence="1" key="2">
    <citation type="submission" date="2021-10" db="EMBL/GenBank/DDBJ databases">
        <title>Phylogenomics reveals ancestral predisposition of the termite-cultivated fungus Termitomyces towards a domesticated lifestyle.</title>
        <authorList>
            <person name="Auxier B."/>
            <person name="Grum-Grzhimaylo A."/>
            <person name="Cardenas M.E."/>
            <person name="Lodge J.D."/>
            <person name="Laessoe T."/>
            <person name="Pedersen O."/>
            <person name="Smith M.E."/>
            <person name="Kuyper T.W."/>
            <person name="Franco-Molano E.A."/>
            <person name="Baroni T.J."/>
            <person name="Aanen D.K."/>
        </authorList>
    </citation>
    <scope>NUCLEOTIDE SEQUENCE</scope>
    <source>
        <strain evidence="1">D49</strain>
    </source>
</reference>
<keyword evidence="2" id="KW-1185">Reference proteome</keyword>
<evidence type="ECO:0000313" key="1">
    <source>
        <dbReference type="EMBL" id="KAG5638050.1"/>
    </source>
</evidence>
<accession>A0A9P7FZF3</accession>
<reference evidence="1" key="1">
    <citation type="submission" date="2021-02" db="EMBL/GenBank/DDBJ databases">
        <authorList>
            <person name="Nieuwenhuis M."/>
            <person name="Van De Peppel L.J.J."/>
        </authorList>
    </citation>
    <scope>NUCLEOTIDE SEQUENCE</scope>
    <source>
        <strain evidence="1">D49</strain>
    </source>
</reference>
<dbReference type="Proteomes" id="UP000717328">
    <property type="component" value="Unassembled WGS sequence"/>
</dbReference>
<name>A0A9P7FZF3_9AGAR</name>
<organism evidence="1 2">
    <name type="scientific">Sphagnurus paluster</name>
    <dbReference type="NCBI Taxonomy" id="117069"/>
    <lineage>
        <taxon>Eukaryota</taxon>
        <taxon>Fungi</taxon>
        <taxon>Dikarya</taxon>
        <taxon>Basidiomycota</taxon>
        <taxon>Agaricomycotina</taxon>
        <taxon>Agaricomycetes</taxon>
        <taxon>Agaricomycetidae</taxon>
        <taxon>Agaricales</taxon>
        <taxon>Tricholomatineae</taxon>
        <taxon>Lyophyllaceae</taxon>
        <taxon>Sphagnurus</taxon>
    </lineage>
</organism>
<evidence type="ECO:0000313" key="2">
    <source>
        <dbReference type="Proteomes" id="UP000717328"/>
    </source>
</evidence>
<protein>
    <submittedName>
        <fullName evidence="1">Uncharacterized protein</fullName>
    </submittedName>
</protein>
<dbReference type="OrthoDB" id="2987290at2759"/>
<comment type="caution">
    <text evidence="1">The sequence shown here is derived from an EMBL/GenBank/DDBJ whole genome shotgun (WGS) entry which is preliminary data.</text>
</comment>
<proteinExistence type="predicted"/>
<dbReference type="EMBL" id="JABCKI010005785">
    <property type="protein sequence ID" value="KAG5638050.1"/>
    <property type="molecule type" value="Genomic_DNA"/>
</dbReference>
<gene>
    <name evidence="1" type="ORF">H0H81_002084</name>
</gene>
<sequence length="95" mass="10574">MLTVMTDLNLSQIMDIFRLLTLTYPRYSDAMSRDAVEAVGMELIRRDEMRGLPDGPTDEVKLGVTEQIIAWLSSEVARLAKRGSSRSALIGSPFV</sequence>